<gene>
    <name evidence="1" type="ORF">ACFOMH_12495</name>
</gene>
<accession>A0ABV7R6J4</accession>
<evidence type="ECO:0000313" key="1">
    <source>
        <dbReference type="EMBL" id="MFC3528997.1"/>
    </source>
</evidence>
<dbReference type="InterPro" id="IPR038695">
    <property type="entry name" value="Saro_0823-like_sf"/>
</dbReference>
<comment type="caution">
    <text evidence="1">The sequence shown here is derived from an EMBL/GenBank/DDBJ whole genome shotgun (WGS) entry which is preliminary data.</text>
</comment>
<sequence>MAASCKPDRAIFSGSGNQIELTVEIADDDAERAQGLMFRRELPARQGMLFIYDSPRPVSFWMRNTLIALDMIFIDARGEVRHVHSMARPLDETPIPGAAPKDPAPERLMVLEVAGGEAARLGIVPGMALSHPRLPQAGALAPCD</sequence>
<dbReference type="Pfam" id="PF02643">
    <property type="entry name" value="DUF192"/>
    <property type="match status" value="1"/>
</dbReference>
<dbReference type="Gene3D" id="2.60.120.1140">
    <property type="entry name" value="Protein of unknown function DUF192"/>
    <property type="match status" value="1"/>
</dbReference>
<dbReference type="InterPro" id="IPR003795">
    <property type="entry name" value="DUF192"/>
</dbReference>
<evidence type="ECO:0000313" key="2">
    <source>
        <dbReference type="Proteomes" id="UP001595721"/>
    </source>
</evidence>
<keyword evidence="2" id="KW-1185">Reference proteome</keyword>
<dbReference type="RefSeq" id="WP_377744842.1">
    <property type="nucleotide sequence ID" value="NZ_JBHRXJ010000009.1"/>
</dbReference>
<dbReference type="PANTHER" id="PTHR37953:SF1">
    <property type="entry name" value="UPF0127 PROTEIN MJ1496"/>
    <property type="match status" value="1"/>
</dbReference>
<protein>
    <submittedName>
        <fullName evidence="1">DUF192 domain-containing protein</fullName>
    </submittedName>
</protein>
<proteinExistence type="predicted"/>
<dbReference type="EMBL" id="JBHRXJ010000009">
    <property type="protein sequence ID" value="MFC3528997.1"/>
    <property type="molecule type" value="Genomic_DNA"/>
</dbReference>
<organism evidence="1 2">
    <name type="scientific">Paracoccus mangrovi</name>
    <dbReference type="NCBI Taxonomy" id="1715645"/>
    <lineage>
        <taxon>Bacteria</taxon>
        <taxon>Pseudomonadati</taxon>
        <taxon>Pseudomonadota</taxon>
        <taxon>Alphaproteobacteria</taxon>
        <taxon>Rhodobacterales</taxon>
        <taxon>Paracoccaceae</taxon>
        <taxon>Paracoccus</taxon>
    </lineage>
</organism>
<name>A0ABV7R6J4_9RHOB</name>
<dbReference type="PANTHER" id="PTHR37953">
    <property type="entry name" value="UPF0127 PROTEIN MJ1496"/>
    <property type="match status" value="1"/>
</dbReference>
<dbReference type="Proteomes" id="UP001595721">
    <property type="component" value="Unassembled WGS sequence"/>
</dbReference>
<reference evidence="2" key="1">
    <citation type="journal article" date="2019" name="Int. J. Syst. Evol. Microbiol.">
        <title>The Global Catalogue of Microorganisms (GCM) 10K type strain sequencing project: providing services to taxonomists for standard genome sequencing and annotation.</title>
        <authorList>
            <consortium name="The Broad Institute Genomics Platform"/>
            <consortium name="The Broad Institute Genome Sequencing Center for Infectious Disease"/>
            <person name="Wu L."/>
            <person name="Ma J."/>
        </authorList>
    </citation>
    <scope>NUCLEOTIDE SEQUENCE [LARGE SCALE GENOMIC DNA]</scope>
    <source>
        <strain evidence="2">KCTC 42899</strain>
    </source>
</reference>